<sequence>MDRPVPTPRPVASPFPPIHFTPANRWTRIDGQDYAVITEAESMEPFFMSLVSAADHWFFCASSGALTAGRRSPDSALFPYLTVDKILDNWNTTGPWTALVCEGVMWNPFRPSIALLTPARRRLLKSVTGDELRFEETHTTLGLRFSYRWRLSENFGFVRFAKLENVGDRPRGLKLVDGLDSLMPPGVNSRFHLHFSCLTDAYKLSELEAGGRLFIHRLAAGITDKPVPLENLLATTVWTAGLGEGPVFLSRPDAESFLRRLGTKPVDRVRGQRGAMFMAREMTLEAGKSAEWLMVADIGQSQADTSRLLQDLSDPAALEAALLEDLARGREKLVDLVAAADGIQRTGDRDSDLHHYHNVVCNIMRGGVPAEGYQVRRSSFIHYLTCNNTEVAKRQAAWLAELPDAIERADLLQLASATGDADLRRLSEEYLPFTLSRRHGDPSRPWNFFDIRLKDEAGSPILHYEGNWRDIFQNWEALAWSHPGFLPAFIRKFLNASTIDGYNPYRITSEGVDWEAPDEHDPWSSIGYWGDHQIVYLLKLLELQAEVDPGEITLQLDARTFVHAAVPYRLKGWEATLADPRHTVDFDLQAHRRAMQERDRLGGDGLLRRDADGRLCHATLLEKLLIPAAAKLSNLVPGGGIWLNTQRPEWNDANNALAGCGLSVVTAAHLHRYLAFLGRKVRAAGQARVSMSRPLADWISTLADLFEDPRWQAGDPRPGDRFELVSGVGRAGEAYRNQVAAESPGDPGQVETGEVIRFIDRALEALSRTLHANRRKDGLYESYNTLSVDREARTMDVGRLPLMLEGQVAMLNSGLLPTKEALRLLEALPTSALYCPRHRSYLLYPDRELPRFLETNRISRRQLEEVPILVKMIARSDERLVIADPLGGYRFHPSLENAYSLASCLETLGRDPALAADLDRDRDRIHRLYEDVFRHQSFTGRSGSMFGYEGLGCIYWHMVSKLMLAAQETALSAAEADEETRSRLVRAYYGIQAGLGFRKTAREYGAFPAEPYSHSTSFSGARQPGLTGQVKEGILCRLGELGVRFRSGRLTFRPRLLRSAEFDGDDADTHDRLFFTICRIPVHYHRRPDRDDALARVTQVDGTESSFEGAMLDAAMTREVVLQTGRVSAIDVEIPSCWLVT</sequence>
<gene>
    <name evidence="1" type="ORF">Hsar01_03144</name>
</gene>
<comment type="caution">
    <text evidence="1">The sequence shown here is derived from an EMBL/GenBank/DDBJ whole genome shotgun (WGS) entry which is preliminary data.</text>
</comment>
<reference evidence="1 2" key="1">
    <citation type="submission" date="2024-02" db="EMBL/GenBank/DDBJ databases">
        <title>Haloferula sargassicola NBRC 104335.</title>
        <authorList>
            <person name="Ichikawa N."/>
            <person name="Katano-Makiyama Y."/>
            <person name="Hidaka K."/>
        </authorList>
    </citation>
    <scope>NUCLEOTIDE SEQUENCE [LARGE SCALE GENOMIC DNA]</scope>
    <source>
        <strain evidence="1 2">NBRC 104335</strain>
    </source>
</reference>
<proteinExistence type="predicted"/>
<evidence type="ECO:0000313" key="2">
    <source>
        <dbReference type="Proteomes" id="UP001476282"/>
    </source>
</evidence>
<protein>
    <recommendedName>
        <fullName evidence="3">Cellobiose phosphorylase</fullName>
    </recommendedName>
</protein>
<evidence type="ECO:0000313" key="1">
    <source>
        <dbReference type="EMBL" id="GAA5483909.1"/>
    </source>
</evidence>
<dbReference type="EMBL" id="BAABRI010000018">
    <property type="protein sequence ID" value="GAA5483909.1"/>
    <property type="molecule type" value="Genomic_DNA"/>
</dbReference>
<name>A0ABP9URD6_9BACT</name>
<organism evidence="1 2">
    <name type="scientific">Haloferula sargassicola</name>
    <dbReference type="NCBI Taxonomy" id="490096"/>
    <lineage>
        <taxon>Bacteria</taxon>
        <taxon>Pseudomonadati</taxon>
        <taxon>Verrucomicrobiota</taxon>
        <taxon>Verrucomicrobiia</taxon>
        <taxon>Verrucomicrobiales</taxon>
        <taxon>Verrucomicrobiaceae</taxon>
        <taxon>Haloferula</taxon>
    </lineage>
</organism>
<dbReference type="Proteomes" id="UP001476282">
    <property type="component" value="Unassembled WGS sequence"/>
</dbReference>
<keyword evidence="2" id="KW-1185">Reference proteome</keyword>
<evidence type="ECO:0008006" key="3">
    <source>
        <dbReference type="Google" id="ProtNLM"/>
    </source>
</evidence>
<accession>A0ABP9URD6</accession>